<keyword evidence="1" id="KW-0862">Zinc</keyword>
<dbReference type="GeneID" id="18765921"/>
<evidence type="ECO:0000256" key="2">
    <source>
        <dbReference type="SAM" id="MobiDB-lite"/>
    </source>
</evidence>
<proteinExistence type="predicted"/>
<dbReference type="KEGG" id="mbe:MBM_09986"/>
<keyword evidence="5" id="KW-1185">Reference proteome</keyword>
<dbReference type="GO" id="GO:0008270">
    <property type="term" value="F:zinc ion binding"/>
    <property type="evidence" value="ECO:0007669"/>
    <property type="project" value="UniProtKB-KW"/>
</dbReference>
<sequence length="283" mass="31651">MCSRAVAVNEIICCGVKIDFFEDCGHTMSVADHHESCKHFEAPPTQDRKCGRLLTAAQAPPPPPRSKSMHPKPGSKLPFPQPQCRDLHRYITFVPGKCGCLFPERTDSLPLPTQGGGGGGGGGPVPERSERRALSEATIQKRRGYWLQQRTQDEDRAASTRRLEWSTRLRRRQLQEASLGVPVPDRTFVYDPDQGANDFLGAVELAFLAGDQRTCIFCSRAASSRHSRRLPCACVFHAGCLNRWFLGRKDCPACKRRFRLVKKPAAYQNGRPVWEDDDTAEFV</sequence>
<keyword evidence="1" id="KW-0479">Metal-binding</keyword>
<dbReference type="Pfam" id="PF13639">
    <property type="entry name" value="zf-RING_2"/>
    <property type="match status" value="1"/>
</dbReference>
<feature type="region of interest" description="Disordered" evidence="2">
    <location>
        <begin position="109"/>
        <end position="128"/>
    </location>
</feature>
<keyword evidence="1" id="KW-0863">Zinc-finger</keyword>
<protein>
    <recommendedName>
        <fullName evidence="3">RING-type domain-containing protein</fullName>
    </recommendedName>
</protein>
<dbReference type="InterPro" id="IPR001841">
    <property type="entry name" value="Znf_RING"/>
</dbReference>
<name>K1WG79_MARBU</name>
<dbReference type="STRING" id="1072389.K1WG79"/>
<feature type="region of interest" description="Disordered" evidence="2">
    <location>
        <begin position="55"/>
        <end position="81"/>
    </location>
</feature>
<dbReference type="OrthoDB" id="8062037at2759"/>
<dbReference type="InterPro" id="IPR013083">
    <property type="entry name" value="Znf_RING/FYVE/PHD"/>
</dbReference>
<dbReference type="SUPFAM" id="SSF57850">
    <property type="entry name" value="RING/U-box"/>
    <property type="match status" value="1"/>
</dbReference>
<evidence type="ECO:0000313" key="5">
    <source>
        <dbReference type="Proteomes" id="UP000006753"/>
    </source>
</evidence>
<dbReference type="AlphaFoldDB" id="K1WG79"/>
<accession>K1WG79</accession>
<evidence type="ECO:0000256" key="1">
    <source>
        <dbReference type="PROSITE-ProRule" id="PRU00175"/>
    </source>
</evidence>
<dbReference type="RefSeq" id="XP_007297875.1">
    <property type="nucleotide sequence ID" value="XM_007297813.1"/>
</dbReference>
<gene>
    <name evidence="4" type="ORF">MBM_09986</name>
</gene>
<reference evidence="4 5" key="1">
    <citation type="journal article" date="2012" name="BMC Genomics">
        <title>Sequencing the genome of Marssonina brunnea reveals fungus-poplar co-evolution.</title>
        <authorList>
            <person name="Zhu S."/>
            <person name="Cao Y.-Z."/>
            <person name="Jiang C."/>
            <person name="Tan B.-Y."/>
            <person name="Wang Z."/>
            <person name="Feng S."/>
            <person name="Zhang L."/>
            <person name="Su X.-H."/>
            <person name="Brejova B."/>
            <person name="Vinar T."/>
            <person name="Xu M."/>
            <person name="Wang M.-X."/>
            <person name="Zhang S.-G."/>
            <person name="Huang M.-R."/>
            <person name="Wu R."/>
            <person name="Zhou Y."/>
        </authorList>
    </citation>
    <scope>NUCLEOTIDE SEQUENCE [LARGE SCALE GENOMIC DNA]</scope>
    <source>
        <strain evidence="4 5">MB_m1</strain>
    </source>
</reference>
<dbReference type="InParanoid" id="K1WG79"/>
<dbReference type="EMBL" id="JH921480">
    <property type="protein sequence ID" value="EKD11861.1"/>
    <property type="molecule type" value="Genomic_DNA"/>
</dbReference>
<dbReference type="HOGENOM" id="CLU_983797_0_0_1"/>
<evidence type="ECO:0000313" key="4">
    <source>
        <dbReference type="EMBL" id="EKD11861.1"/>
    </source>
</evidence>
<feature type="compositionally biased region" description="Gly residues" evidence="2">
    <location>
        <begin position="114"/>
        <end position="124"/>
    </location>
</feature>
<dbReference type="PROSITE" id="PS50089">
    <property type="entry name" value="ZF_RING_2"/>
    <property type="match status" value="1"/>
</dbReference>
<evidence type="ECO:0000259" key="3">
    <source>
        <dbReference type="PROSITE" id="PS50089"/>
    </source>
</evidence>
<feature type="domain" description="RING-type" evidence="3">
    <location>
        <begin position="215"/>
        <end position="255"/>
    </location>
</feature>
<dbReference type="Proteomes" id="UP000006753">
    <property type="component" value="Unassembled WGS sequence"/>
</dbReference>
<dbReference type="Gene3D" id="3.30.40.10">
    <property type="entry name" value="Zinc/RING finger domain, C3HC4 (zinc finger)"/>
    <property type="match status" value="1"/>
</dbReference>
<organism evidence="4 5">
    <name type="scientific">Marssonina brunnea f. sp. multigermtubi (strain MB_m1)</name>
    <name type="common">Marssonina leaf spot fungus</name>
    <dbReference type="NCBI Taxonomy" id="1072389"/>
    <lineage>
        <taxon>Eukaryota</taxon>
        <taxon>Fungi</taxon>
        <taxon>Dikarya</taxon>
        <taxon>Ascomycota</taxon>
        <taxon>Pezizomycotina</taxon>
        <taxon>Leotiomycetes</taxon>
        <taxon>Helotiales</taxon>
        <taxon>Drepanopezizaceae</taxon>
        <taxon>Drepanopeziza</taxon>
    </lineage>
</organism>